<feature type="non-terminal residue" evidence="10">
    <location>
        <position position="174"/>
    </location>
</feature>
<evidence type="ECO:0000256" key="8">
    <source>
        <dbReference type="ARBA" id="ARBA00023136"/>
    </source>
</evidence>
<gene>
    <name evidence="10" type="ORF">E3J48_01140</name>
</gene>
<reference evidence="10 11" key="1">
    <citation type="submission" date="2019-03" db="EMBL/GenBank/DDBJ databases">
        <title>Metabolic potential of uncultured bacteria and archaea associated with petroleum seepage in deep-sea sediments.</title>
        <authorList>
            <person name="Dong X."/>
            <person name="Hubert C."/>
        </authorList>
    </citation>
    <scope>NUCLEOTIDE SEQUENCE [LARGE SCALE GENOMIC DNA]</scope>
    <source>
        <strain evidence="10">E29_bin52</strain>
    </source>
</reference>
<dbReference type="GO" id="GO:0015408">
    <property type="term" value="F:ABC-type ferric iron transporter activity"/>
    <property type="evidence" value="ECO:0007669"/>
    <property type="project" value="InterPro"/>
</dbReference>
<dbReference type="InterPro" id="IPR015853">
    <property type="entry name" value="ABC_transpr_FbpC"/>
</dbReference>
<evidence type="ECO:0000259" key="9">
    <source>
        <dbReference type="PROSITE" id="PS50893"/>
    </source>
</evidence>
<keyword evidence="3" id="KW-0410">Iron transport</keyword>
<evidence type="ECO:0000313" key="10">
    <source>
        <dbReference type="EMBL" id="TET64458.1"/>
    </source>
</evidence>
<dbReference type="SMART" id="SM00382">
    <property type="entry name" value="AAA"/>
    <property type="match status" value="1"/>
</dbReference>
<comment type="caution">
    <text evidence="10">The sequence shown here is derived from an EMBL/GenBank/DDBJ whole genome shotgun (WGS) entry which is preliminary data.</text>
</comment>
<evidence type="ECO:0000313" key="11">
    <source>
        <dbReference type="Proteomes" id="UP000319130"/>
    </source>
</evidence>
<dbReference type="PROSITE" id="PS50893">
    <property type="entry name" value="ABC_TRANSPORTER_2"/>
    <property type="match status" value="1"/>
</dbReference>
<accession>A0A523WBR5</accession>
<evidence type="ECO:0000256" key="6">
    <source>
        <dbReference type="ARBA" id="ARBA00023004"/>
    </source>
</evidence>
<keyword evidence="2" id="KW-1003">Cell membrane</keyword>
<evidence type="ECO:0000256" key="3">
    <source>
        <dbReference type="ARBA" id="ARBA00022496"/>
    </source>
</evidence>
<evidence type="ECO:0000256" key="7">
    <source>
        <dbReference type="ARBA" id="ARBA00023065"/>
    </source>
</evidence>
<dbReference type="CDD" id="cd03259">
    <property type="entry name" value="ABC_Carb_Solutes_like"/>
    <property type="match status" value="1"/>
</dbReference>
<dbReference type="GO" id="GO:0016020">
    <property type="term" value="C:membrane"/>
    <property type="evidence" value="ECO:0007669"/>
    <property type="project" value="InterPro"/>
</dbReference>
<dbReference type="AlphaFoldDB" id="A0A523WBR5"/>
<dbReference type="GO" id="GO:0016887">
    <property type="term" value="F:ATP hydrolysis activity"/>
    <property type="evidence" value="ECO:0007669"/>
    <property type="project" value="InterPro"/>
</dbReference>
<dbReference type="Gene3D" id="3.40.50.300">
    <property type="entry name" value="P-loop containing nucleotide triphosphate hydrolases"/>
    <property type="match status" value="1"/>
</dbReference>
<evidence type="ECO:0000256" key="5">
    <source>
        <dbReference type="ARBA" id="ARBA00022840"/>
    </source>
</evidence>
<proteinExistence type="predicted"/>
<evidence type="ECO:0000256" key="2">
    <source>
        <dbReference type="ARBA" id="ARBA00022475"/>
    </source>
</evidence>
<keyword evidence="1" id="KW-0813">Transport</keyword>
<dbReference type="SUPFAM" id="SSF52540">
    <property type="entry name" value="P-loop containing nucleoside triphosphate hydrolases"/>
    <property type="match status" value="1"/>
</dbReference>
<dbReference type="GO" id="GO:0005524">
    <property type="term" value="F:ATP binding"/>
    <property type="evidence" value="ECO:0007669"/>
    <property type="project" value="UniProtKB-KW"/>
</dbReference>
<evidence type="ECO:0000256" key="4">
    <source>
        <dbReference type="ARBA" id="ARBA00022741"/>
    </source>
</evidence>
<keyword evidence="7" id="KW-0406">Ion transport</keyword>
<dbReference type="InterPro" id="IPR027417">
    <property type="entry name" value="P-loop_NTPase"/>
</dbReference>
<organism evidence="10 11">
    <name type="scientific">Aerophobetes bacterium</name>
    <dbReference type="NCBI Taxonomy" id="2030807"/>
    <lineage>
        <taxon>Bacteria</taxon>
        <taxon>Candidatus Aerophobota</taxon>
    </lineage>
</organism>
<dbReference type="PANTHER" id="PTHR42781">
    <property type="entry name" value="SPERMIDINE/PUTRESCINE IMPORT ATP-BINDING PROTEIN POTA"/>
    <property type="match status" value="1"/>
</dbReference>
<protein>
    <submittedName>
        <fullName evidence="10">ABC transporter ATP-binding protein</fullName>
    </submittedName>
</protein>
<dbReference type="EMBL" id="SOIZ01000053">
    <property type="protein sequence ID" value="TET64458.1"/>
    <property type="molecule type" value="Genomic_DNA"/>
</dbReference>
<keyword evidence="6" id="KW-0408">Iron</keyword>
<keyword evidence="5 10" id="KW-0067">ATP-binding</keyword>
<name>A0A523WBR5_UNCAE</name>
<evidence type="ECO:0000256" key="1">
    <source>
        <dbReference type="ARBA" id="ARBA00022448"/>
    </source>
</evidence>
<dbReference type="PANTHER" id="PTHR42781:SF4">
    <property type="entry name" value="SPERMIDINE_PUTRESCINE IMPORT ATP-BINDING PROTEIN POTA"/>
    <property type="match status" value="1"/>
</dbReference>
<dbReference type="InterPro" id="IPR003439">
    <property type="entry name" value="ABC_transporter-like_ATP-bd"/>
</dbReference>
<keyword evidence="4" id="KW-0547">Nucleotide-binding</keyword>
<feature type="domain" description="ABC transporter" evidence="9">
    <location>
        <begin position="6"/>
        <end position="174"/>
    </location>
</feature>
<dbReference type="Proteomes" id="UP000319130">
    <property type="component" value="Unassembled WGS sequence"/>
</dbReference>
<sequence length="174" mass="19445">MAMTRVELVNVSKKFGDFVAVNNVSLSVNPGEFLVLLGPSGSGKTTLLRMIAGLIRETSGDILINGRNVKGIPPYKRNIGFVFQDRALFSHMSVIENVAFGLRMRGSPKSERYKRARELLEMVHLTHYENRSPRLLSGGEQQRVALTRALALNPVLLLLDEPLSSLDRKLRIEM</sequence>
<keyword evidence="8" id="KW-0472">Membrane</keyword>
<dbReference type="InterPro" id="IPR003593">
    <property type="entry name" value="AAA+_ATPase"/>
</dbReference>
<dbReference type="Pfam" id="PF00005">
    <property type="entry name" value="ABC_tran"/>
    <property type="match status" value="1"/>
</dbReference>
<dbReference type="InterPro" id="IPR050093">
    <property type="entry name" value="ABC_SmlMolc_Importer"/>
</dbReference>